<organism evidence="2">
    <name type="scientific">Brassica napus</name>
    <name type="common">Rape</name>
    <dbReference type="NCBI Taxonomy" id="3708"/>
    <lineage>
        <taxon>Eukaryota</taxon>
        <taxon>Viridiplantae</taxon>
        <taxon>Streptophyta</taxon>
        <taxon>Embryophyta</taxon>
        <taxon>Tracheophyta</taxon>
        <taxon>Spermatophyta</taxon>
        <taxon>Magnoliopsida</taxon>
        <taxon>eudicotyledons</taxon>
        <taxon>Gunneridae</taxon>
        <taxon>Pentapetalae</taxon>
        <taxon>rosids</taxon>
        <taxon>malvids</taxon>
        <taxon>Brassicales</taxon>
        <taxon>Brassicaceae</taxon>
        <taxon>Brassiceae</taxon>
        <taxon>Brassica</taxon>
    </lineage>
</organism>
<dbReference type="Proteomes" id="UP001295469">
    <property type="component" value="Chromosome C05"/>
</dbReference>
<dbReference type="AlphaFoldDB" id="A0A078JX78"/>
<sequence>MTNVSMETNVIAANLDNKSEALSVSDGDKDYRNNKEAGEVTMANLYFLSGKF</sequence>
<gene>
    <name evidence="2" type="primary">BnaCnng67270D</name>
    <name evidence="1" type="ORF">DARMORV10_C05P33670.1</name>
    <name evidence="2" type="ORF">GSBRNA2T00097368001</name>
</gene>
<dbReference type="Gramene" id="CDY70222">
    <property type="protein sequence ID" value="CDY70222"/>
    <property type="gene ID" value="GSBRNA2T00097368001"/>
</dbReference>
<dbReference type="OMA" id="SMETNVI"/>
<evidence type="ECO:0000313" key="2">
    <source>
        <dbReference type="EMBL" id="CDY70222.1"/>
    </source>
</evidence>
<reference evidence="2" key="1">
    <citation type="journal article" date="2014" name="Science">
        <title>Plant genetics. Early allopolyploid evolution in the post-Neolithic Brassica napus oilseed genome.</title>
        <authorList>
            <person name="Chalhoub B."/>
            <person name="Denoeud F."/>
            <person name="Liu S."/>
            <person name="Parkin I.A."/>
            <person name="Tang H."/>
            <person name="Wang X."/>
            <person name="Chiquet J."/>
            <person name="Belcram H."/>
            <person name="Tong C."/>
            <person name="Samans B."/>
            <person name="Correa M."/>
            <person name="Da Silva C."/>
            <person name="Just J."/>
            <person name="Falentin C."/>
            <person name="Koh C.S."/>
            <person name="Le Clainche I."/>
            <person name="Bernard M."/>
            <person name="Bento P."/>
            <person name="Noel B."/>
            <person name="Labadie K."/>
            <person name="Alberti A."/>
            <person name="Charles M."/>
            <person name="Arnaud D."/>
            <person name="Guo H."/>
            <person name="Daviaud C."/>
            <person name="Alamery S."/>
            <person name="Jabbari K."/>
            <person name="Zhao M."/>
            <person name="Edger P.P."/>
            <person name="Chelaifa H."/>
            <person name="Tack D."/>
            <person name="Lassalle G."/>
            <person name="Mestiri I."/>
            <person name="Schnel N."/>
            <person name="Le Paslier M.C."/>
            <person name="Fan G."/>
            <person name="Renault V."/>
            <person name="Bayer P.E."/>
            <person name="Golicz A.A."/>
            <person name="Manoli S."/>
            <person name="Lee T.H."/>
            <person name="Thi V.H."/>
            <person name="Chalabi S."/>
            <person name="Hu Q."/>
            <person name="Fan C."/>
            <person name="Tollenaere R."/>
            <person name="Lu Y."/>
            <person name="Battail C."/>
            <person name="Shen J."/>
            <person name="Sidebottom C.H."/>
            <person name="Wang X."/>
            <person name="Canaguier A."/>
            <person name="Chauveau A."/>
            <person name="Berard A."/>
            <person name="Deniot G."/>
            <person name="Guan M."/>
            <person name="Liu Z."/>
            <person name="Sun F."/>
            <person name="Lim Y.P."/>
            <person name="Lyons E."/>
            <person name="Town C.D."/>
            <person name="Bancroft I."/>
            <person name="Wang X."/>
            <person name="Meng J."/>
            <person name="Ma J."/>
            <person name="Pires J.C."/>
            <person name="King G.J."/>
            <person name="Brunel D."/>
            <person name="Delourme R."/>
            <person name="Renard M."/>
            <person name="Aury J.M."/>
            <person name="Adams K.L."/>
            <person name="Batley J."/>
            <person name="Snowdon R.J."/>
            <person name="Tost J."/>
            <person name="Edwards D."/>
            <person name="Zhou Y."/>
            <person name="Hua W."/>
            <person name="Sharpe A.G."/>
            <person name="Paterson A.H."/>
            <person name="Guan C."/>
            <person name="Wincker P."/>
        </authorList>
    </citation>
    <scope>NUCLEOTIDE SEQUENCE [LARGE SCALE GENOMIC DNA]</scope>
</reference>
<accession>A0A078JX78</accession>
<proteinExistence type="predicted"/>
<evidence type="ECO:0000313" key="1">
    <source>
        <dbReference type="EMBL" id="CAF1929491.1"/>
    </source>
</evidence>
<reference evidence="1" key="3">
    <citation type="submission" date="2021-01" db="EMBL/GenBank/DDBJ databases">
        <authorList>
            <consortium name="Genoscope - CEA"/>
            <person name="William W."/>
        </authorList>
    </citation>
    <scope>NUCLEOTIDE SEQUENCE</scope>
</reference>
<reference evidence="2" key="2">
    <citation type="submission" date="2014-06" db="EMBL/GenBank/DDBJ databases">
        <authorList>
            <person name="Genoscope - CEA"/>
        </authorList>
    </citation>
    <scope>NUCLEOTIDE SEQUENCE</scope>
</reference>
<dbReference type="EMBL" id="HG994369">
    <property type="protein sequence ID" value="CAF1929491.1"/>
    <property type="molecule type" value="Genomic_DNA"/>
</dbReference>
<name>A0A078JX78_BRANA</name>
<dbReference type="EMBL" id="LK041533">
    <property type="protein sequence ID" value="CDY70222.1"/>
    <property type="molecule type" value="Genomic_DNA"/>
</dbReference>
<protein>
    <submittedName>
        <fullName evidence="1">(rape) hypothetical protein</fullName>
    </submittedName>
    <submittedName>
        <fullName evidence="2">BnaCnng67270D protein</fullName>
    </submittedName>
</protein>
<dbReference type="PaxDb" id="3708-A0A078JX78"/>